<dbReference type="NCBIfam" id="NF040745">
    <property type="entry name" value="accessory_GlmL"/>
    <property type="match status" value="1"/>
</dbReference>
<proteinExistence type="predicted"/>
<reference evidence="2" key="1">
    <citation type="journal article" date="2008" name="Genome Res.">
        <title>The genome of Pelotomaculum thermopropionicum reveals niche-associated evolution in anaerobic microbiota.</title>
        <authorList>
            <person name="Kosaka T."/>
            <person name="Kato S."/>
            <person name="Shimoyama T."/>
            <person name="Ishii S."/>
            <person name="Abe T."/>
            <person name="Watanabe K."/>
        </authorList>
    </citation>
    <scope>NUCLEOTIDE SEQUENCE [LARGE SCALE GENOMIC DNA]</scope>
    <source>
        <strain evidence="2">DSM 13744 / JCM 10971 / SI</strain>
    </source>
</reference>
<dbReference type="NCBIfam" id="TIGR01319">
    <property type="entry name" value="glmL_fam"/>
    <property type="match status" value="1"/>
</dbReference>
<accession>A5CZF3</accession>
<organism evidence="1 2">
    <name type="scientific">Pelotomaculum thermopropionicum (strain DSM 13744 / JCM 10971 / SI)</name>
    <dbReference type="NCBI Taxonomy" id="370438"/>
    <lineage>
        <taxon>Bacteria</taxon>
        <taxon>Bacillati</taxon>
        <taxon>Bacillota</taxon>
        <taxon>Clostridia</taxon>
        <taxon>Eubacteriales</taxon>
        <taxon>Desulfotomaculaceae</taxon>
        <taxon>Pelotomaculum</taxon>
    </lineage>
</organism>
<dbReference type="InterPro" id="IPR006230">
    <property type="entry name" value="MutL"/>
</dbReference>
<keyword evidence="2" id="KW-1185">Reference proteome</keyword>
<dbReference type="Pfam" id="PF13941">
    <property type="entry name" value="MutL"/>
    <property type="match status" value="1"/>
</dbReference>
<dbReference type="Proteomes" id="UP000006556">
    <property type="component" value="Chromosome"/>
</dbReference>
<sequence length="461" mass="49839">MSDIRIFMDFGSTFTKVVAFDLDKEELVARVQAPSTVESDITIGLEEALKRLAEEVDFGEKEKKQALACSSAAGGLRVVCVGLVPEYTTEAARMAALGAGAKIVGTYSYELSKSEVAEIEETAPDIVLLTGGTDGGNKKVIIHNAKMLSEIKGGVKNIIVAGNKSAYDDIKEILIKTSKNIVYTKNVMSEIGVLNVDSANRAIRELFINRITEAKGIARVRSMINNVIMPTPSAVMEAAKLIAEGVAGCAGLGELLLVDVGGATTDVYSVAKGAPSRKEVSMIGLPQPYVKRTVEGDLGLFHNLDSLIEIASTEGAELIESLEEFEESVRLFHQIGKFPEGDKQIRSHLILSHLAVKTAVERHVGKIDIITTHNGDFMVQRGKDLTQLKLVIGTGGPVAFSPDPRYVLKGALFQKNSPNMLKPINPEMMLDEKYILFAIGLLAQSEPLKALKIIKKYLAKL</sequence>
<dbReference type="EMBL" id="AP009389">
    <property type="protein sequence ID" value="BAF60616.1"/>
    <property type="molecule type" value="Genomic_DNA"/>
</dbReference>
<evidence type="ECO:0000313" key="1">
    <source>
        <dbReference type="EMBL" id="BAF60616.1"/>
    </source>
</evidence>
<dbReference type="STRING" id="370438.PTH_2435"/>
<dbReference type="PIRSF" id="PIRSF004729">
    <property type="entry name" value="MutL"/>
    <property type="match status" value="1"/>
</dbReference>
<evidence type="ECO:0008006" key="3">
    <source>
        <dbReference type="Google" id="ProtNLM"/>
    </source>
</evidence>
<dbReference type="HOGENOM" id="CLU_046680_0_0_9"/>
<dbReference type="eggNOG" id="COG0849">
    <property type="taxonomic scope" value="Bacteria"/>
</dbReference>
<dbReference type="AlphaFoldDB" id="A5CZF3"/>
<protein>
    <recommendedName>
        <fullName evidence="3">MutL protein</fullName>
    </recommendedName>
</protein>
<dbReference type="KEGG" id="pth:PTH_2435"/>
<evidence type="ECO:0000313" key="2">
    <source>
        <dbReference type="Proteomes" id="UP000006556"/>
    </source>
</evidence>
<name>A5CZF3_PELTS</name>
<gene>
    <name evidence="1" type="ordered locus">PTH_2435</name>
</gene>